<accession>A0A0F9FPJ3</accession>
<sequence>DVKLTEKRVGELVREIAPGIIREELKNFTPE</sequence>
<protein>
    <submittedName>
        <fullName evidence="1">Uncharacterized protein</fullName>
    </submittedName>
</protein>
<gene>
    <name evidence="1" type="ORF">LCGC14_2005560</name>
</gene>
<evidence type="ECO:0000313" key="1">
    <source>
        <dbReference type="EMBL" id="KKL80361.1"/>
    </source>
</evidence>
<dbReference type="EMBL" id="LAZR01022876">
    <property type="protein sequence ID" value="KKL80361.1"/>
    <property type="molecule type" value="Genomic_DNA"/>
</dbReference>
<comment type="caution">
    <text evidence="1">The sequence shown here is derived from an EMBL/GenBank/DDBJ whole genome shotgun (WGS) entry which is preliminary data.</text>
</comment>
<organism evidence="1">
    <name type="scientific">marine sediment metagenome</name>
    <dbReference type="NCBI Taxonomy" id="412755"/>
    <lineage>
        <taxon>unclassified sequences</taxon>
        <taxon>metagenomes</taxon>
        <taxon>ecological metagenomes</taxon>
    </lineage>
</organism>
<reference evidence="1" key="1">
    <citation type="journal article" date="2015" name="Nature">
        <title>Complex archaea that bridge the gap between prokaryotes and eukaryotes.</title>
        <authorList>
            <person name="Spang A."/>
            <person name="Saw J.H."/>
            <person name="Jorgensen S.L."/>
            <person name="Zaremba-Niedzwiedzka K."/>
            <person name="Martijn J."/>
            <person name="Lind A.E."/>
            <person name="van Eijk R."/>
            <person name="Schleper C."/>
            <person name="Guy L."/>
            <person name="Ettema T.J."/>
        </authorList>
    </citation>
    <scope>NUCLEOTIDE SEQUENCE</scope>
</reference>
<feature type="non-terminal residue" evidence="1">
    <location>
        <position position="1"/>
    </location>
</feature>
<name>A0A0F9FPJ3_9ZZZZ</name>
<dbReference type="AlphaFoldDB" id="A0A0F9FPJ3"/>
<proteinExistence type="predicted"/>